<comment type="similarity">
    <text evidence="1 2">Belongs to the complex I NDUFA12 subunit family.</text>
</comment>
<evidence type="ECO:0000256" key="2">
    <source>
        <dbReference type="RuleBase" id="RU363103"/>
    </source>
</evidence>
<dbReference type="GO" id="GO:0045271">
    <property type="term" value="C:respiratory chain complex I"/>
    <property type="evidence" value="ECO:0007669"/>
    <property type="project" value="InterPro"/>
</dbReference>
<dbReference type="Pfam" id="PF05071">
    <property type="entry name" value="NDUFA12"/>
    <property type="match status" value="1"/>
</dbReference>
<protein>
    <recommendedName>
        <fullName evidence="2">NADH dehydrogenase [ubiquinone] 1 alpha subcomplex subunit</fullName>
    </recommendedName>
</protein>
<keyword evidence="2" id="KW-0249">Electron transport</keyword>
<keyword evidence="4" id="KW-1185">Reference proteome</keyword>
<name>R4XEG5_TAPDE</name>
<dbReference type="OrthoDB" id="274641at2759"/>
<dbReference type="Proteomes" id="UP000013776">
    <property type="component" value="Unassembled WGS sequence"/>
</dbReference>
<dbReference type="InterPro" id="IPR007763">
    <property type="entry name" value="NDUFA12"/>
</dbReference>
<dbReference type="VEuPathDB" id="FungiDB:TAPDE_001607"/>
<dbReference type="GO" id="GO:0005743">
    <property type="term" value="C:mitochondrial inner membrane"/>
    <property type="evidence" value="ECO:0007669"/>
    <property type="project" value="UniProtKB-SubCell"/>
</dbReference>
<sequence>MSTITRTIRNLRQIGFREAGHQMQHIGDTKAGRLVGIDKMGNKYYENNDEVPFRNRWIDYADFTNEESQIEPGWYSWLKHTLNDPPTVDRSLETGQYAWEIKWFKNPTMSRGAYKPYSTVKEKINKWEPMVKSRTS</sequence>
<comment type="caution">
    <text evidence="3">The sequence shown here is derived from an EMBL/GenBank/DDBJ whole genome shotgun (WGS) entry which is preliminary data.</text>
</comment>
<organism evidence="3 4">
    <name type="scientific">Taphrina deformans (strain PYCC 5710 / ATCC 11124 / CBS 356.35 / IMI 108563 / JCM 9778 / NBRC 8474)</name>
    <name type="common">Peach leaf curl fungus</name>
    <name type="synonym">Lalaria deformans</name>
    <dbReference type="NCBI Taxonomy" id="1097556"/>
    <lineage>
        <taxon>Eukaryota</taxon>
        <taxon>Fungi</taxon>
        <taxon>Dikarya</taxon>
        <taxon>Ascomycota</taxon>
        <taxon>Taphrinomycotina</taxon>
        <taxon>Taphrinomycetes</taxon>
        <taxon>Taphrinales</taxon>
        <taxon>Taphrinaceae</taxon>
        <taxon>Taphrina</taxon>
    </lineage>
</organism>
<dbReference type="GO" id="GO:0006979">
    <property type="term" value="P:response to oxidative stress"/>
    <property type="evidence" value="ECO:0007669"/>
    <property type="project" value="TreeGrafter"/>
</dbReference>
<dbReference type="EMBL" id="CAHR02000057">
    <property type="protein sequence ID" value="CCG81762.1"/>
    <property type="molecule type" value="Genomic_DNA"/>
</dbReference>
<evidence type="ECO:0000313" key="4">
    <source>
        <dbReference type="Proteomes" id="UP000013776"/>
    </source>
</evidence>
<dbReference type="AlphaFoldDB" id="R4XEG5"/>
<gene>
    <name evidence="3" type="ORF">TAPDE_001607</name>
</gene>
<proteinExistence type="inferred from homology"/>
<comment type="function">
    <text evidence="2">Accessory subunit of the mitochondrial membrane respiratory chain NADH dehydrogenase (Complex I), that is believed not to be involved in catalysis. Complex I functions in the transfer of electrons from NADH to the respiratory chain. The immediate electron acceptor for the enzyme is believed to be ubiquinone.</text>
</comment>
<keyword evidence="2" id="KW-0813">Transport</keyword>
<keyword evidence="2" id="KW-0496">Mitochondrion</keyword>
<reference evidence="3 4" key="1">
    <citation type="journal article" date="2013" name="MBio">
        <title>Genome sequencing of the plant pathogen Taphrina deformans, the causal agent of peach leaf curl.</title>
        <authorList>
            <person name="Cisse O.H."/>
            <person name="Almeida J.M.G.C.F."/>
            <person name="Fonseca A."/>
            <person name="Kumar A.A."/>
            <person name="Salojaervi J."/>
            <person name="Overmyer K."/>
            <person name="Hauser P.M."/>
            <person name="Pagni M."/>
        </authorList>
    </citation>
    <scope>NUCLEOTIDE SEQUENCE [LARGE SCALE GENOMIC DNA]</scope>
    <source>
        <strain evidence="4">PYCC 5710 / ATCC 11124 / CBS 356.35 / IMI 108563 / JCM 9778 / NBRC 8474</strain>
    </source>
</reference>
<evidence type="ECO:0000313" key="3">
    <source>
        <dbReference type="EMBL" id="CCG81762.1"/>
    </source>
</evidence>
<comment type="subcellular location">
    <subcellularLocation>
        <location evidence="2">Mitochondrion inner membrane</location>
        <topology evidence="2">Peripheral membrane protein</topology>
        <orientation evidence="2">Matrix side</orientation>
    </subcellularLocation>
</comment>
<keyword evidence="2" id="KW-0679">Respiratory chain</keyword>
<dbReference type="eggNOG" id="KOG3382">
    <property type="taxonomic scope" value="Eukaryota"/>
</dbReference>
<keyword evidence="2" id="KW-0472">Membrane</keyword>
<evidence type="ECO:0000256" key="1">
    <source>
        <dbReference type="ARBA" id="ARBA00007355"/>
    </source>
</evidence>
<dbReference type="STRING" id="1097556.R4XEG5"/>
<dbReference type="PANTHER" id="PTHR12910">
    <property type="entry name" value="NADH-UBIQUINONE OXIDOREDUCTASE SUBUNIT B17.2"/>
    <property type="match status" value="1"/>
</dbReference>
<keyword evidence="2" id="KW-0999">Mitochondrion inner membrane</keyword>
<accession>R4XEG5</accession>
<dbReference type="PANTHER" id="PTHR12910:SF2">
    <property type="entry name" value="NADH DEHYDROGENASE [UBIQUINONE] 1 ALPHA SUBCOMPLEX SUBUNIT 12"/>
    <property type="match status" value="1"/>
</dbReference>